<accession>A0ABT8SEF3</accession>
<keyword evidence="1" id="KW-0812">Transmembrane</keyword>
<dbReference type="EMBL" id="JAUKVY010000037">
    <property type="protein sequence ID" value="MDO1537233.1"/>
    <property type="molecule type" value="Genomic_DNA"/>
</dbReference>
<dbReference type="InterPro" id="IPR005325">
    <property type="entry name" value="DUF308_memb"/>
</dbReference>
<dbReference type="Proteomes" id="UP001169027">
    <property type="component" value="Unassembled WGS sequence"/>
</dbReference>
<sequence length="65" mass="6589">MLSGIVSLLFGALVLAAPGPGALAMVWLISLHAVLTGVLLLSLGLRIRRAAHDHAPDQPLAAGGQ</sequence>
<evidence type="ECO:0000256" key="1">
    <source>
        <dbReference type="SAM" id="Phobius"/>
    </source>
</evidence>
<keyword evidence="1" id="KW-1133">Transmembrane helix</keyword>
<proteinExistence type="predicted"/>
<organism evidence="2 3">
    <name type="scientific">Variovorax ginsengisoli</name>
    <dbReference type="NCBI Taxonomy" id="363844"/>
    <lineage>
        <taxon>Bacteria</taxon>
        <taxon>Pseudomonadati</taxon>
        <taxon>Pseudomonadota</taxon>
        <taxon>Betaproteobacteria</taxon>
        <taxon>Burkholderiales</taxon>
        <taxon>Comamonadaceae</taxon>
        <taxon>Variovorax</taxon>
    </lineage>
</organism>
<evidence type="ECO:0000313" key="3">
    <source>
        <dbReference type="Proteomes" id="UP001169027"/>
    </source>
</evidence>
<feature type="transmembrane region" description="Helical" evidence="1">
    <location>
        <begin position="26"/>
        <end position="45"/>
    </location>
</feature>
<protein>
    <submittedName>
        <fullName evidence="2">DUF308 domain-containing protein</fullName>
    </submittedName>
</protein>
<reference evidence="2" key="1">
    <citation type="submission" date="2023-06" db="EMBL/GenBank/DDBJ databases">
        <authorList>
            <person name="Jiang Y."/>
            <person name="Liu Q."/>
        </authorList>
    </citation>
    <scope>NUCLEOTIDE SEQUENCE</scope>
    <source>
        <strain evidence="2">CGMCC 1.12090</strain>
    </source>
</reference>
<evidence type="ECO:0000313" key="2">
    <source>
        <dbReference type="EMBL" id="MDO1537233.1"/>
    </source>
</evidence>
<keyword evidence="1" id="KW-0472">Membrane</keyword>
<dbReference type="Pfam" id="PF03729">
    <property type="entry name" value="DUF308"/>
    <property type="match status" value="1"/>
</dbReference>
<comment type="caution">
    <text evidence="2">The sequence shown here is derived from an EMBL/GenBank/DDBJ whole genome shotgun (WGS) entry which is preliminary data.</text>
</comment>
<name>A0ABT8SEF3_9BURK</name>
<dbReference type="RefSeq" id="WP_301815539.1">
    <property type="nucleotide sequence ID" value="NZ_JAUJZH010000037.1"/>
</dbReference>
<gene>
    <name evidence="2" type="ORF">Q2T77_33710</name>
</gene>
<keyword evidence="3" id="KW-1185">Reference proteome</keyword>